<evidence type="ECO:0000259" key="5">
    <source>
        <dbReference type="PROSITE" id="PS50191"/>
    </source>
</evidence>
<evidence type="ECO:0000256" key="1">
    <source>
        <dbReference type="ARBA" id="ARBA00022468"/>
    </source>
</evidence>
<dbReference type="PhylomeDB" id="F5HL00"/>
<dbReference type="PANTHER" id="PTHR10194:SF142">
    <property type="entry name" value="NEUROFIBROMIN"/>
    <property type="match status" value="1"/>
</dbReference>
<evidence type="ECO:0000259" key="4">
    <source>
        <dbReference type="PROSITE" id="PS50018"/>
    </source>
</evidence>
<feature type="compositionally biased region" description="Low complexity" evidence="3">
    <location>
        <begin position="838"/>
        <end position="853"/>
    </location>
</feature>
<feature type="region of interest" description="Disordered" evidence="3">
    <location>
        <begin position="2730"/>
        <end position="2769"/>
    </location>
</feature>
<dbReference type="CDD" id="cd00170">
    <property type="entry name" value="SEC14"/>
    <property type="match status" value="1"/>
</dbReference>
<dbReference type="InterPro" id="IPR036865">
    <property type="entry name" value="CRAL-TRIO_dom_sf"/>
</dbReference>
<dbReference type="InterPro" id="IPR001251">
    <property type="entry name" value="CRAL-TRIO_dom"/>
</dbReference>
<keyword evidence="1" id="KW-0343">GTPase activation</keyword>
<feature type="compositionally biased region" description="Low complexity" evidence="3">
    <location>
        <begin position="2466"/>
        <end position="2480"/>
    </location>
</feature>
<keyword evidence="2" id="KW-0597">Phosphoprotein</keyword>
<dbReference type="SMART" id="SM00323">
    <property type="entry name" value="RasGAP"/>
    <property type="match status" value="1"/>
</dbReference>
<dbReference type="CDD" id="cd13313">
    <property type="entry name" value="PH_NF1"/>
    <property type="match status" value="1"/>
</dbReference>
<dbReference type="PROSITE" id="PS50191">
    <property type="entry name" value="CRAL_TRIO"/>
    <property type="match status" value="1"/>
</dbReference>
<dbReference type="InterPro" id="IPR016024">
    <property type="entry name" value="ARM-type_fold"/>
</dbReference>
<protein>
    <submittedName>
        <fullName evidence="6">AGAP003140-PB</fullName>
    </submittedName>
</protein>
<feature type="compositionally biased region" description="Basic and acidic residues" evidence="3">
    <location>
        <begin position="2804"/>
        <end position="2823"/>
    </location>
</feature>
<reference evidence="6" key="2">
    <citation type="submission" date="2002-03" db="EMBL/GenBank/DDBJ databases">
        <authorList>
            <consortium name="The Anopheles Genome Sequencing Consortium"/>
        </authorList>
    </citation>
    <scope>NUCLEOTIDE SEQUENCE</scope>
    <source>
        <strain evidence="6">PEST</strain>
    </source>
</reference>
<dbReference type="InterPro" id="IPR011993">
    <property type="entry name" value="PH-like_dom_sf"/>
</dbReference>
<evidence type="ECO:0000256" key="3">
    <source>
        <dbReference type="SAM" id="MobiDB-lite"/>
    </source>
</evidence>
<dbReference type="SUPFAM" id="SSF52087">
    <property type="entry name" value="CRAL/TRIO domain"/>
    <property type="match status" value="1"/>
</dbReference>
<reference evidence="6" key="3">
    <citation type="journal article" date="2004" name="Trends Parasitol.">
        <title>The Anopheles gambiae genome: an update.</title>
        <authorList>
            <person name="Mongin E."/>
            <person name="Louis C."/>
            <person name="Holt R.A."/>
            <person name="Birney E."/>
            <person name="Collins F.H."/>
        </authorList>
    </citation>
    <scope>NUCLEOTIDE SEQUENCE</scope>
    <source>
        <strain evidence="6">PEST</strain>
    </source>
</reference>
<feature type="compositionally biased region" description="Basic and acidic residues" evidence="3">
    <location>
        <begin position="2757"/>
        <end position="2769"/>
    </location>
</feature>
<feature type="region of interest" description="Disordered" evidence="3">
    <location>
        <begin position="834"/>
        <end position="853"/>
    </location>
</feature>
<dbReference type="FunFam" id="1.10.506.10:FF:000015">
    <property type="entry name" value="Neurofibromin isoform 1"/>
    <property type="match status" value="1"/>
</dbReference>
<dbReference type="Pfam" id="PF00616">
    <property type="entry name" value="RasGAP"/>
    <property type="match status" value="1"/>
</dbReference>
<feature type="compositionally biased region" description="Pro residues" evidence="3">
    <location>
        <begin position="2736"/>
        <end position="2745"/>
    </location>
</feature>
<dbReference type="EMBL" id="AAAB01008879">
    <property type="protein sequence ID" value="EGK96961.1"/>
    <property type="molecule type" value="Genomic_DNA"/>
</dbReference>
<dbReference type="InterPro" id="IPR054071">
    <property type="entry name" value="PH_NF1"/>
</dbReference>
<comment type="caution">
    <text evidence="6">The sequence shown here is derived from an EMBL/GenBank/DDBJ whole genome shotgun (WGS) entry which is preliminary data.</text>
</comment>
<evidence type="ECO:0000256" key="2">
    <source>
        <dbReference type="ARBA" id="ARBA00022553"/>
    </source>
</evidence>
<dbReference type="SUPFAM" id="SSF48350">
    <property type="entry name" value="GTPase activation domain, GAP"/>
    <property type="match status" value="1"/>
</dbReference>
<feature type="region of interest" description="Disordered" evidence="3">
    <location>
        <begin position="2803"/>
        <end position="2831"/>
    </location>
</feature>
<dbReference type="VEuPathDB" id="VectorBase:AGAP003140"/>
<reference evidence="6" key="5">
    <citation type="submission" date="2011-05" db="EMBL/GenBank/DDBJ databases">
        <authorList>
            <consortium name="VectorBase"/>
        </authorList>
    </citation>
    <scope>NUCLEOTIDE SEQUENCE</scope>
    <source>
        <strain evidence="6">PEST</strain>
    </source>
</reference>
<dbReference type="InterPro" id="IPR001936">
    <property type="entry name" value="RasGAP_dom"/>
</dbReference>
<dbReference type="Gene3D" id="2.30.29.30">
    <property type="entry name" value="Pleckstrin-homology domain (PH domain)/Phosphotyrosine-binding domain (PTB)"/>
    <property type="match status" value="1"/>
</dbReference>
<feature type="region of interest" description="Disordered" evidence="3">
    <location>
        <begin position="2455"/>
        <end position="2504"/>
    </location>
</feature>
<accession>F5HL00</accession>
<feature type="compositionally biased region" description="Gly residues" evidence="3">
    <location>
        <begin position="2481"/>
        <end position="2500"/>
    </location>
</feature>
<organism evidence="6">
    <name type="scientific">Anopheles gambiae</name>
    <name type="common">African malaria mosquito</name>
    <dbReference type="NCBI Taxonomy" id="7165"/>
    <lineage>
        <taxon>Eukaryota</taxon>
        <taxon>Metazoa</taxon>
        <taxon>Ecdysozoa</taxon>
        <taxon>Arthropoda</taxon>
        <taxon>Hexapoda</taxon>
        <taxon>Insecta</taxon>
        <taxon>Pterygota</taxon>
        <taxon>Neoptera</taxon>
        <taxon>Endopterygota</taxon>
        <taxon>Diptera</taxon>
        <taxon>Nematocera</taxon>
        <taxon>Culicoidea</taxon>
        <taxon>Culicidae</taxon>
        <taxon>Anophelinae</taxon>
        <taxon>Anopheles</taxon>
    </lineage>
</organism>
<gene>
    <name evidence="6" type="ORF">AgaP_AGAP003140</name>
</gene>
<reference evidence="6" key="4">
    <citation type="journal article" date="2007" name="Genome Biol.">
        <title>Update of the Anopheles gambiae PEST genome assembly.</title>
        <authorList>
            <person name="Sharakhova M.V."/>
            <person name="Hammond M.P."/>
            <person name="Lobo N.F."/>
            <person name="Krzywinski J."/>
            <person name="Unger M.F."/>
            <person name="Hillenmeyer M.E."/>
            <person name="Bruggner R.V."/>
            <person name="Birney E."/>
            <person name="Collins F.H."/>
        </authorList>
    </citation>
    <scope>NUCLEOTIDE SEQUENCE</scope>
    <source>
        <strain evidence="6">PEST</strain>
    </source>
</reference>
<dbReference type="PANTHER" id="PTHR10194">
    <property type="entry name" value="RAS GTPASE-ACTIVATING PROTEINS"/>
    <property type="match status" value="1"/>
</dbReference>
<feature type="domain" description="Ras-GAP" evidence="4">
    <location>
        <begin position="1240"/>
        <end position="1436"/>
    </location>
</feature>
<name>F5HL00_ANOGA</name>
<proteinExistence type="predicted"/>
<dbReference type="STRING" id="7165.F5HL00"/>
<dbReference type="SMART" id="SM00516">
    <property type="entry name" value="SEC14"/>
    <property type="match status" value="1"/>
</dbReference>
<dbReference type="Gene3D" id="1.10.506.10">
    <property type="entry name" value="GTPase Activation - p120gap, domain 1"/>
    <property type="match status" value="2"/>
</dbReference>
<dbReference type="Pfam" id="PF13716">
    <property type="entry name" value="CRAL_TRIO_2"/>
    <property type="match status" value="1"/>
</dbReference>
<dbReference type="VEuPathDB" id="VectorBase:AGAMI1_002638"/>
<dbReference type="PaxDb" id="7165-AGAP003140-PB"/>
<feature type="domain" description="CRAL-TRIO" evidence="5">
    <location>
        <begin position="1572"/>
        <end position="1730"/>
    </location>
</feature>
<evidence type="ECO:0000313" key="6">
    <source>
        <dbReference type="EMBL" id="EGK96961.1"/>
    </source>
</evidence>
<dbReference type="PROSITE" id="PS50018">
    <property type="entry name" value="RAS_GTPASE_ACTIV_2"/>
    <property type="match status" value="1"/>
</dbReference>
<dbReference type="eggNOG" id="KOG1826">
    <property type="taxonomic scope" value="Eukaryota"/>
</dbReference>
<dbReference type="FunFam" id="1.10.506.10:FF:000014">
    <property type="entry name" value="Neurofibromin 1"/>
    <property type="match status" value="1"/>
</dbReference>
<reference evidence="6" key="1">
    <citation type="journal article" date="2002" name="Science">
        <title>The genome sequence of the malaria mosquito Anopheles gambiae.</title>
        <authorList>
            <person name="Holt R.A."/>
            <person name="Subramanian G.M."/>
            <person name="Halpern A."/>
            <person name="Sutton G.G."/>
            <person name="Charlab R."/>
            <person name="Nusskern D.R."/>
            <person name="Wincker P."/>
            <person name="Clark A.G."/>
            <person name="Ribeiro J.M."/>
            <person name="Wides R."/>
            <person name="Salzberg S.L."/>
            <person name="Loftus B."/>
            <person name="Yandell M."/>
            <person name="Majoros W.H."/>
            <person name="Rusch D.B."/>
            <person name="Lai Z."/>
            <person name="Kraft C.L."/>
            <person name="Abril J.F."/>
            <person name="Anthouard V."/>
            <person name="Arensburger P."/>
            <person name="Atkinson P.W."/>
            <person name="Baden H."/>
            <person name="de Berardinis V."/>
            <person name="Baldwin D."/>
            <person name="Benes V."/>
            <person name="Biedler J."/>
            <person name="Blass C."/>
            <person name="Bolanos R."/>
            <person name="Boscus D."/>
            <person name="Barnstead M."/>
            <person name="Cai S."/>
            <person name="Center A."/>
            <person name="Chaturverdi K."/>
            <person name="Christophides G.K."/>
            <person name="Chrystal M.A."/>
            <person name="Clamp M."/>
            <person name="Cravchik A."/>
            <person name="Curwen V."/>
            <person name="Dana A."/>
            <person name="Delcher A."/>
            <person name="Dew I."/>
            <person name="Evans C.A."/>
            <person name="Flanigan M."/>
            <person name="Grundschober-Freimoser A."/>
            <person name="Friedli L."/>
            <person name="Gu Z."/>
            <person name="Guan P."/>
            <person name="Guigo R."/>
            <person name="Hillenmeyer M.E."/>
            <person name="Hladun S.L."/>
            <person name="Hogan J.R."/>
            <person name="Hong Y.S."/>
            <person name="Hoover J."/>
            <person name="Jaillon O."/>
            <person name="Ke Z."/>
            <person name="Kodira C."/>
            <person name="Kokoza E."/>
            <person name="Koutsos A."/>
            <person name="Letunic I."/>
            <person name="Levitsky A."/>
            <person name="Liang Y."/>
            <person name="Lin J.J."/>
            <person name="Lobo N.F."/>
            <person name="Lopez J.R."/>
            <person name="Malek J.A."/>
            <person name="McIntosh T.C."/>
            <person name="Meister S."/>
            <person name="Miller J."/>
            <person name="Mobarry C."/>
            <person name="Mongin E."/>
            <person name="Murphy S.D."/>
            <person name="O'Brochta D.A."/>
            <person name="Pfannkoch C."/>
            <person name="Qi R."/>
            <person name="Regier M.A."/>
            <person name="Remington K."/>
            <person name="Shao H."/>
            <person name="Sharakhova M.V."/>
            <person name="Sitter C.D."/>
            <person name="Shetty J."/>
            <person name="Smith T.J."/>
            <person name="Strong R."/>
            <person name="Sun J."/>
            <person name="Thomasova D."/>
            <person name="Ton L.Q."/>
            <person name="Topalis P."/>
            <person name="Tu Z."/>
            <person name="Unger M.F."/>
            <person name="Walenz B."/>
            <person name="Wang A."/>
            <person name="Wang J."/>
            <person name="Wang M."/>
            <person name="Wang X."/>
            <person name="Woodford K.J."/>
            <person name="Wortman J.R."/>
            <person name="Wu M."/>
            <person name="Yao A."/>
            <person name="Zdobnov E.M."/>
            <person name="Zhang H."/>
            <person name="Zhao Q."/>
            <person name="Zhao S."/>
            <person name="Zhu S.C."/>
            <person name="Zhimulev I."/>
            <person name="Coluzzi M."/>
            <person name="della Torre A."/>
            <person name="Roth C.W."/>
            <person name="Louis C."/>
            <person name="Kalush F."/>
            <person name="Mural R.J."/>
            <person name="Myers E.W."/>
            <person name="Adams M.D."/>
            <person name="Smith H.O."/>
            <person name="Broder S."/>
            <person name="Gardner M.J."/>
            <person name="Fraser C.M."/>
            <person name="Birney E."/>
            <person name="Bork P."/>
            <person name="Brey P.T."/>
            <person name="Venter J.C."/>
            <person name="Weissenbach J."/>
            <person name="Kafatos F.C."/>
            <person name="Collins F.H."/>
            <person name="Hoffman S.L."/>
        </authorList>
    </citation>
    <scope>NUCLEOTIDE SEQUENCE [LARGE SCALE GENOMIC DNA]</scope>
    <source>
        <strain evidence="6">PEST</strain>
    </source>
</reference>
<dbReference type="GO" id="GO:0005096">
    <property type="term" value="F:GTPase activator activity"/>
    <property type="evidence" value="ECO:0007669"/>
    <property type="project" value="UniProtKB-KW"/>
</dbReference>
<dbReference type="Pfam" id="PF21877">
    <property type="entry name" value="PH_NF1"/>
    <property type="match status" value="1"/>
</dbReference>
<sequence>MATQKPGEWANSLLARFEEQLPYRTGPHGTQARLSIDETMNCLIQISRYRFSLVISGLTKMLQRVNEIVSIGPTSPPERCCYDSLIIILETLERCLSGQSKDTARFEEAMNVKLLLREICQFIDIQNENNQNATSLKALASKVLFALSQNHFGAVFNRISARLQELSTCAEENPDYSDIELIQHIDLDVHRLTKLLTETIQKFKSLKKSAHMILLSSLERALWNWIEFHPKEFEDLQRNPNDELSKCCETFFDILDSYSENKKARAAVWPLQIMLLILSPKVLEEIVNADSGAPCSPRHLKKKHFMEGIKKGLGAHASSKQSTESAAIACVKLCKASTYININDSNNVTFQLVQSVINDLKALLFNPAKPFSRGQGFNFQDIDLMIDCWVSCFRIKPHNNEALKVCLSLNSPPAYHFVIVSSLLKIVTQARLPWWPQIDLVYARSGELRGLFTDTLNKATQGYIAHTPLRMITSLTLKSKDAQSRLTRPDEGPAHKALLLLMVRLIHADPMLLLNSLGKAGHEVQSSTLELINGLVSLVHQPTMPDVAQEAMEALLALHSPDKIEVWNPEAPINTFWDVSSQVLFSISQKLIQHQIANYTDVLKWLREILICRNTFLQRHKDYANVGSQIAICRQAHIKLEVVFFMYLWSVDLDAVMVSLSCFGLLCEEAEIRSGSDELTVGFILPNYHLYQELSHTSATLTSPQNAESRYSFFEHLHGRVTLQRNIMSLLRKIEHCVNGVQPAWEETFRNWEVTSKLLQSYPKGKPEEGQAEVFHRSMGKRRASHQSSEHDLEEQITEWANMTWFLLALGGVCLQKPRNQRQATQGYNLPIGTAGPSLMQSTTSLSSSSSGRGSMHPIMGSLVSSIGPGSSQEVQYCPVTQFIGQLLRLLVCNNEKFGPQIQKHVKELVGQEMSAQLYPILFDQIRSIVEKFFDQQGQVVVTDINTQFIEHTIYIMKSVLDGRQSKDQNDQPANAEHLGVTSIENLMLAIVRYVRHLDMTVHAIHIKTKLCQLVEVMMKRRDDLAFRQEMKFRNKLVEYLTDWVMGTSHQIAPPGSGDVTIITRDLDQACMEAVAALLRGLPLQPEESDRGDLMDAKSALFLKYFTLFMNLLNDCVDGSEADKDTNNPPLLPPRPRVAAGKLTALRNATIQAMSNLLSANIDSGLMHSIDLSYNPDLQTRAAFMEVLTQILQQGTEFDTLAESVMADRFEQLVQLVTMISDKGELPIAMALASVVTTSQMDELARVLVTLFDAKHLLSPLLWNMFYREVEVSDCMQTLFRGNSLGSKIMAFCFKIYGASYLQGLLEPLIRPLLGDEPTSSFEVDPARLEPTEDIEVNRKNLIALTQKVFDAIVNSADRFPPQLRSMCHCLYQVLSKRFPNLLQNNIGAVGTVIFLRFINPAIVSPQELGIVGKQVPTQIKRGLMLMSKILQNIANHVEFSKEQHMLCFNDFLRAHFEAGRRFFIQIASDCETVDQTSHSMSFISDANVLALHRLLWSHQERIGDYLSSSRDHKAVGRRPFDKMATLLAYLGPPEHKPVDSHLLFSSYARWSSIDMSSTNFEEIMVKHQMHEKEEFKTLKSMNIFYQAGTSKAGNPVFYYIARRYKIGETNGDLLIYHVILTLKPFCHSPFEVVIDFTHTCSDNRFRTEFLQKWFYVLPEVAYENLYAAYIYNCNSWVREYTKFHDRILAPLKGCRKLIFLDSPAKLNDVIDPEQQKLPGATLSLDEDLKVFNNALKLSHKDTKVAIKVGPTALQITSAEKTKVLAHSVLLNDVYYASEIEEVCLVDDNQFTLSIANESSQLSFIHNDCDNIVQAIIHIRNRWELSQPDSVTVHQKIRPKDVPGTLLNMALLNLGSSDPNLRTAAYNQLCALTATFDLKIEGQLLETQGLCIPSNNTIFIKSVSETLATNEPHLTLEFLEECIQGFQRSTIELKHLCLEYMTPWLANLVRFCKPSDEGKRQKQVAQILEKLINLTIEQKEMYPSIQAKIWGSIGQIPELIDMVLDNFIHKSVSSGLGSPQVEIMADTAVALASANVQLVAKKVIGRLCRVMDKTCHSPTQYLEQHMMWDDIAILARYLLMLSFNNCLDVARHLPYLFHTVTFLVCTGSLSMRASTHGLVINIIHSLCTCTKPSFSEETQRMLRLSLDEFSLPKFYLLFGISKVKSAAVTAFRSSCRHPNDRWLGNERVSQAPPADRERLALPSLEVITEALLEIMEACMRDIPDCDWLQTWTSLAKSFAFCFNPALQPRALIVFGCISKSVTDQDVKQLLRILVKALESFNDIILLEALVMCLTRLQPLLRPESPIHRALFWVAVSVLQLDESTLYAAGLALLEQNLHTLNSQQLFDNQNIADVMMATREPLEWHFKQLDHAVGLSFKSNFHFALVGHLLKGFRHPTPTTVSRTSRVLTMLLGIVAKPHRRDKFEVTPDSVAYLTALVCFSEEVRSRCHVKHTVPRWPVESGGSGDSASGSSSDPSAPNSAGGGPLTGGSGPGGSSGSGGHSVRRQKSWDMLDQSAIQYARQSHKVQQHQEPVVIRGKSWRSLDSAHNPHLGMISHSSFVTHGINTTTNNINNMITMINMNSNTSNSITPGMPNLNNNNNNSSILTNIISSNNNNNTTNTTSTAGSFASAVATNATTVAGPLGVGAYQSQRNDFRNRRSSSEPVNHGQMVLMNPNIAKLIALNQGHTPTYGHGGGGGVGTHQQPSQVAIAAAVTAAAAAAATAGAAAATGTQLPRPTSPLPPAVPTVPVTTDEEGSEQARDATKQGTNKDESENFIVDCLQDISSIKIARMLFKTHRSFSVPTTKERLGKSTRIDNRQKERGSRSSVSNESNVLLDPEVLPDSSTQALVLTVLATLVKYTTDEAETRVLYQYLAEGSIVFPKVFPVIHSLLDQKVNNVLSVSNDQIVLASVQSIIQNMLASEDASQQPLHFLQSCGFGGLWRFAGPFTKYNMMVESSELFVNFLEAMVETCLPVEESTPMPPSPRPYNLSSSLSSLTLGSPTDKAFSSESLDHDGFSGSVSSLRRASCSKARTGSKHRFIDSPTHNI</sequence>
<dbReference type="CDD" id="cd05130">
    <property type="entry name" value="RasGAP_Neurofibromin"/>
    <property type="match status" value="1"/>
</dbReference>
<dbReference type="SUPFAM" id="SSF48371">
    <property type="entry name" value="ARM repeat"/>
    <property type="match status" value="1"/>
</dbReference>
<dbReference type="InterPro" id="IPR008936">
    <property type="entry name" value="Rho_GTPase_activation_prot"/>
</dbReference>
<dbReference type="InterPro" id="IPR039360">
    <property type="entry name" value="Ras_GTPase"/>
</dbReference>
<dbReference type="Gene3D" id="3.40.525.10">
    <property type="entry name" value="CRAL-TRIO lipid binding domain"/>
    <property type="match status" value="1"/>
</dbReference>